<dbReference type="AlphaFoldDB" id="A0A0P0DDG2"/>
<evidence type="ECO:0000313" key="2">
    <source>
        <dbReference type="EMBL" id="ALJ06085.1"/>
    </source>
</evidence>
<keyword evidence="1" id="KW-0472">Membrane</keyword>
<feature type="transmembrane region" description="Helical" evidence="1">
    <location>
        <begin position="6"/>
        <end position="30"/>
    </location>
</feature>
<keyword evidence="1" id="KW-0812">Transmembrane</keyword>
<evidence type="ECO:0000256" key="1">
    <source>
        <dbReference type="SAM" id="Phobius"/>
    </source>
</evidence>
<organism evidence="2 3">
    <name type="scientific">Pseudalgibacter alginicilyticus</name>
    <dbReference type="NCBI Taxonomy" id="1736674"/>
    <lineage>
        <taxon>Bacteria</taxon>
        <taxon>Pseudomonadati</taxon>
        <taxon>Bacteroidota</taxon>
        <taxon>Flavobacteriia</taxon>
        <taxon>Flavobacteriales</taxon>
        <taxon>Flavobacteriaceae</taxon>
        <taxon>Pseudalgibacter</taxon>
    </lineage>
</organism>
<dbReference type="KEGG" id="ahz:APS56_13505"/>
<evidence type="ECO:0000313" key="3">
    <source>
        <dbReference type="Proteomes" id="UP000057981"/>
    </source>
</evidence>
<dbReference type="EMBL" id="CP012898">
    <property type="protein sequence ID" value="ALJ06085.1"/>
    <property type="molecule type" value="Genomic_DNA"/>
</dbReference>
<reference evidence="2 3" key="1">
    <citation type="submission" date="2015-10" db="EMBL/GenBank/DDBJ databases">
        <authorList>
            <person name="Gilbert D.G."/>
        </authorList>
    </citation>
    <scope>NUCLEOTIDE SEQUENCE [LARGE SCALE GENOMIC DNA]</scope>
    <source>
        <strain evidence="3">HZ-22</strain>
    </source>
</reference>
<protein>
    <submittedName>
        <fullName evidence="2">Uncharacterized protein</fullName>
    </submittedName>
</protein>
<dbReference type="STRING" id="1736674.APS56_13505"/>
<sequence length="95" mass="11441">MDMQFIFSGVIYLLILILSFFIARISFNILQLNNMVEKRCVSLKREIYEEAQKHQFYANQILLIEDLNESLFNRVFQITKDFILMQKLIFGKHFN</sequence>
<gene>
    <name evidence="2" type="ORF">APS56_13505</name>
</gene>
<name>A0A0P0DDG2_9FLAO</name>
<proteinExistence type="predicted"/>
<accession>A0A0P0DDG2</accession>
<keyword evidence="3" id="KW-1185">Reference proteome</keyword>
<dbReference type="Proteomes" id="UP000057981">
    <property type="component" value="Chromosome"/>
</dbReference>
<keyword evidence="1" id="KW-1133">Transmembrane helix</keyword>